<dbReference type="PROSITE" id="PS51257">
    <property type="entry name" value="PROKAR_LIPOPROTEIN"/>
    <property type="match status" value="1"/>
</dbReference>
<proteinExistence type="predicted"/>
<dbReference type="AlphaFoldDB" id="A0A916XF66"/>
<organism evidence="2 3">
    <name type="scientific">Undibacterium terreum</name>
    <dbReference type="NCBI Taxonomy" id="1224302"/>
    <lineage>
        <taxon>Bacteria</taxon>
        <taxon>Pseudomonadati</taxon>
        <taxon>Pseudomonadota</taxon>
        <taxon>Betaproteobacteria</taxon>
        <taxon>Burkholderiales</taxon>
        <taxon>Oxalobacteraceae</taxon>
        <taxon>Undibacterium</taxon>
    </lineage>
</organism>
<feature type="signal peptide" evidence="1">
    <location>
        <begin position="1"/>
        <end position="29"/>
    </location>
</feature>
<gene>
    <name evidence="2" type="ORF">GCM10011396_13060</name>
</gene>
<evidence type="ECO:0008006" key="4">
    <source>
        <dbReference type="Google" id="ProtNLM"/>
    </source>
</evidence>
<comment type="caution">
    <text evidence="2">The sequence shown here is derived from an EMBL/GenBank/DDBJ whole genome shotgun (WGS) entry which is preliminary data.</text>
</comment>
<evidence type="ECO:0000313" key="2">
    <source>
        <dbReference type="EMBL" id="GGC67454.1"/>
    </source>
</evidence>
<evidence type="ECO:0000313" key="3">
    <source>
        <dbReference type="Proteomes" id="UP000637423"/>
    </source>
</evidence>
<dbReference type="EMBL" id="BMED01000001">
    <property type="protein sequence ID" value="GGC67454.1"/>
    <property type="molecule type" value="Genomic_DNA"/>
</dbReference>
<keyword evidence="3" id="KW-1185">Reference proteome</keyword>
<protein>
    <recommendedName>
        <fullName evidence="4">Lipoprotein</fullName>
    </recommendedName>
</protein>
<evidence type="ECO:0000256" key="1">
    <source>
        <dbReference type="SAM" id="SignalP"/>
    </source>
</evidence>
<dbReference type="Proteomes" id="UP000637423">
    <property type="component" value="Unassembled WGS sequence"/>
</dbReference>
<keyword evidence="1" id="KW-0732">Signal</keyword>
<reference evidence="2" key="1">
    <citation type="journal article" date="2014" name="Int. J. Syst. Evol. Microbiol.">
        <title>Complete genome sequence of Corynebacterium casei LMG S-19264T (=DSM 44701T), isolated from a smear-ripened cheese.</title>
        <authorList>
            <consortium name="US DOE Joint Genome Institute (JGI-PGF)"/>
            <person name="Walter F."/>
            <person name="Albersmeier A."/>
            <person name="Kalinowski J."/>
            <person name="Ruckert C."/>
        </authorList>
    </citation>
    <scope>NUCLEOTIDE SEQUENCE</scope>
    <source>
        <strain evidence="2">CGMCC 1.10998</strain>
    </source>
</reference>
<name>A0A916XF66_9BURK</name>
<sequence>MKLNKAFALPLLLSAVAAISACSTGHAFADEPGRHPAYLHALTDLRAANWMLEHRRPEDGAIADDELIARDEIGAAFNEIKRAAIYDGKDVRYHPEVDTPLPRDGRLHKAVDLLRKVHNDIAREEDDPGTRGLQHRALEHVDAALHAAEHAIGEVRRHERMKE</sequence>
<dbReference type="RefSeq" id="WP_188565117.1">
    <property type="nucleotide sequence ID" value="NZ_BMED01000001.1"/>
</dbReference>
<reference evidence="2" key="2">
    <citation type="submission" date="2020-09" db="EMBL/GenBank/DDBJ databases">
        <authorList>
            <person name="Sun Q."/>
            <person name="Zhou Y."/>
        </authorList>
    </citation>
    <scope>NUCLEOTIDE SEQUENCE</scope>
    <source>
        <strain evidence="2">CGMCC 1.10998</strain>
    </source>
</reference>
<accession>A0A916XF66</accession>
<feature type="chain" id="PRO_5038123285" description="Lipoprotein" evidence="1">
    <location>
        <begin position="30"/>
        <end position="163"/>
    </location>
</feature>